<dbReference type="CDD" id="cd06267">
    <property type="entry name" value="PBP1_LacI_sugar_binding-like"/>
    <property type="match status" value="1"/>
</dbReference>
<dbReference type="OrthoDB" id="9768806at2"/>
<dbReference type="STRING" id="1125876.SAMN05443292_2136"/>
<dbReference type="Pfam" id="PF13407">
    <property type="entry name" value="Peripla_BP_4"/>
    <property type="match status" value="1"/>
</dbReference>
<keyword evidence="2" id="KW-0238">DNA-binding</keyword>
<dbReference type="CDD" id="cd01392">
    <property type="entry name" value="HTH_LacI"/>
    <property type="match status" value="1"/>
</dbReference>
<dbReference type="Gene3D" id="3.40.50.2300">
    <property type="match status" value="2"/>
</dbReference>
<dbReference type="GO" id="GO:0003700">
    <property type="term" value="F:DNA-binding transcription factor activity"/>
    <property type="evidence" value="ECO:0007669"/>
    <property type="project" value="TreeGrafter"/>
</dbReference>
<dbReference type="Gene3D" id="1.10.260.40">
    <property type="entry name" value="lambda repressor-like DNA-binding domains"/>
    <property type="match status" value="1"/>
</dbReference>
<dbReference type="SMART" id="SM00354">
    <property type="entry name" value="HTH_LACI"/>
    <property type="match status" value="1"/>
</dbReference>
<dbReference type="PROSITE" id="PS50932">
    <property type="entry name" value="HTH_LACI_2"/>
    <property type="match status" value="1"/>
</dbReference>
<keyword evidence="6" id="KW-1185">Reference proteome</keyword>
<feature type="domain" description="HTH lacI-type" evidence="4">
    <location>
        <begin position="4"/>
        <end position="58"/>
    </location>
</feature>
<evidence type="ECO:0000313" key="6">
    <source>
        <dbReference type="Proteomes" id="UP000198931"/>
    </source>
</evidence>
<reference evidence="5 6" key="1">
    <citation type="submission" date="2016-10" db="EMBL/GenBank/DDBJ databases">
        <authorList>
            <person name="de Groot N.N."/>
        </authorList>
    </citation>
    <scope>NUCLEOTIDE SEQUENCE [LARGE SCALE GENOMIC DNA]</scope>
    <source>
        <strain evidence="5 6">DSM 26000</strain>
    </source>
</reference>
<dbReference type="Proteomes" id="UP000198931">
    <property type="component" value="Unassembled WGS sequence"/>
</dbReference>
<dbReference type="PANTHER" id="PTHR30146">
    <property type="entry name" value="LACI-RELATED TRANSCRIPTIONAL REPRESSOR"/>
    <property type="match status" value="1"/>
</dbReference>
<dbReference type="GO" id="GO:0000976">
    <property type="term" value="F:transcription cis-regulatory region binding"/>
    <property type="evidence" value="ECO:0007669"/>
    <property type="project" value="TreeGrafter"/>
</dbReference>
<keyword evidence="1" id="KW-0805">Transcription regulation</keyword>
<proteinExistence type="predicted"/>
<dbReference type="SUPFAM" id="SSF47413">
    <property type="entry name" value="lambda repressor-like DNA-binding domains"/>
    <property type="match status" value="1"/>
</dbReference>
<evidence type="ECO:0000256" key="1">
    <source>
        <dbReference type="ARBA" id="ARBA00023015"/>
    </source>
</evidence>
<dbReference type="AlphaFoldDB" id="A0A1I3H1B9"/>
<protein>
    <submittedName>
        <fullName evidence="5">LacI family transcriptional regulator</fullName>
    </submittedName>
</protein>
<gene>
    <name evidence="5" type="ORF">SAMN05443292_2136</name>
</gene>
<accession>A0A1I3H1B9</accession>
<evidence type="ECO:0000256" key="3">
    <source>
        <dbReference type="ARBA" id="ARBA00023163"/>
    </source>
</evidence>
<dbReference type="SUPFAM" id="SSF53822">
    <property type="entry name" value="Periplasmic binding protein-like I"/>
    <property type="match status" value="1"/>
</dbReference>
<sequence>MSRITIKDIAEMLKISTSTVSRALSDHPDISEKVKIRVREVVSIMNYQPSEWGKNFRSKKSRLIGLVVPKMNMFFIPSIINGLSSVLTEKNYHLLILISDEDMEIEKKNIDFCCNYGVDGIVISLTSETQDLSHLEKAANLDIPVVIFDKSIPQDSFDEILIDDAASTSAIADFLIKNNVKSTLCIFGNKKLEITKRREKGLMEKLSDSNIKATKLYAENEDQARNFVESVILTEKFDSIFAMSDEVLAGLFSAFNSLNVSPKDYLITAISSGKLTSFLAKNISIVKHDGFEMGKTTAYKILEKIETKSTAVETKYMDTCFQEAVI</sequence>
<dbReference type="InterPro" id="IPR028082">
    <property type="entry name" value="Peripla_BP_I"/>
</dbReference>
<evidence type="ECO:0000313" key="5">
    <source>
        <dbReference type="EMBL" id="SFI29463.1"/>
    </source>
</evidence>
<dbReference type="InterPro" id="IPR000843">
    <property type="entry name" value="HTH_LacI"/>
</dbReference>
<organism evidence="5 6">
    <name type="scientific">Halpernia frigidisoli</name>
    <dbReference type="NCBI Taxonomy" id="1125876"/>
    <lineage>
        <taxon>Bacteria</taxon>
        <taxon>Pseudomonadati</taxon>
        <taxon>Bacteroidota</taxon>
        <taxon>Flavobacteriia</taxon>
        <taxon>Flavobacteriales</taxon>
        <taxon>Weeksellaceae</taxon>
        <taxon>Chryseobacterium group</taxon>
        <taxon>Halpernia</taxon>
    </lineage>
</organism>
<dbReference type="PANTHER" id="PTHR30146:SF109">
    <property type="entry name" value="HTH-TYPE TRANSCRIPTIONAL REGULATOR GALS"/>
    <property type="match status" value="1"/>
</dbReference>
<dbReference type="EMBL" id="FOQT01000003">
    <property type="protein sequence ID" value="SFI29463.1"/>
    <property type="molecule type" value="Genomic_DNA"/>
</dbReference>
<keyword evidence="3" id="KW-0804">Transcription</keyword>
<evidence type="ECO:0000256" key="2">
    <source>
        <dbReference type="ARBA" id="ARBA00023125"/>
    </source>
</evidence>
<dbReference type="Pfam" id="PF00356">
    <property type="entry name" value="LacI"/>
    <property type="match status" value="1"/>
</dbReference>
<dbReference type="InterPro" id="IPR025997">
    <property type="entry name" value="SBP_2_dom"/>
</dbReference>
<name>A0A1I3H1B9_9FLAO</name>
<dbReference type="InterPro" id="IPR010982">
    <property type="entry name" value="Lambda_DNA-bd_dom_sf"/>
</dbReference>
<evidence type="ECO:0000259" key="4">
    <source>
        <dbReference type="PROSITE" id="PS50932"/>
    </source>
</evidence>
<dbReference type="RefSeq" id="WP_090080370.1">
    <property type="nucleotide sequence ID" value="NZ_FOQT01000003.1"/>
</dbReference>